<accession>A0A5C5YJJ9</accession>
<organism evidence="1 2">
    <name type="scientific">Allorhodopirellula solitaria</name>
    <dbReference type="NCBI Taxonomy" id="2527987"/>
    <lineage>
        <taxon>Bacteria</taxon>
        <taxon>Pseudomonadati</taxon>
        <taxon>Planctomycetota</taxon>
        <taxon>Planctomycetia</taxon>
        <taxon>Pirellulales</taxon>
        <taxon>Pirellulaceae</taxon>
        <taxon>Allorhodopirellula</taxon>
    </lineage>
</organism>
<dbReference type="SUPFAM" id="SSF53474">
    <property type="entry name" value="alpha/beta-Hydrolases"/>
    <property type="match status" value="1"/>
</dbReference>
<evidence type="ECO:0000313" key="1">
    <source>
        <dbReference type="EMBL" id="TWT75018.1"/>
    </source>
</evidence>
<dbReference type="AlphaFoldDB" id="A0A5C5YJJ9"/>
<dbReference type="PANTHER" id="PTHR37946">
    <property type="entry name" value="SLL1969 PROTEIN"/>
    <property type="match status" value="1"/>
</dbReference>
<dbReference type="EMBL" id="SJPK01000001">
    <property type="protein sequence ID" value="TWT75018.1"/>
    <property type="molecule type" value="Genomic_DNA"/>
</dbReference>
<keyword evidence="1" id="KW-0378">Hydrolase</keyword>
<sequence>MPLAIQGRGLTSQAQAAVAKAPCDATDFAKYSDYYADKEAMVASFSIVPPSSPAREIVVTVPGLLAGRNSMRQLDGCLRSAGYHSEHWPYPSLRGSITRHAARLSDDLSAVARSNEYRRIHLITHSMGSVIARAAILQSRLETRWPALIGRIVMLAPPNGGSRLTRIPLGPFASSFPQLCELSESPDSYVRRLPPLEQMPVGVIAATKDFVVAQPSTHLVNQRDHAVLPTTHQRLISHPDAIAMSIRFLQTERFADAPIDGSHRDDQRRRVQSAAA</sequence>
<protein>
    <submittedName>
        <fullName evidence="1">Alpha/beta hydrolase family protein</fullName>
    </submittedName>
</protein>
<comment type="caution">
    <text evidence="1">The sequence shown here is derived from an EMBL/GenBank/DDBJ whole genome shotgun (WGS) entry which is preliminary data.</text>
</comment>
<dbReference type="InterPro" id="IPR010297">
    <property type="entry name" value="DUF900_hydrolase"/>
</dbReference>
<dbReference type="Proteomes" id="UP000318053">
    <property type="component" value="Unassembled WGS sequence"/>
</dbReference>
<dbReference type="Pfam" id="PF05990">
    <property type="entry name" value="DUF900"/>
    <property type="match status" value="1"/>
</dbReference>
<reference evidence="1 2" key="1">
    <citation type="submission" date="2019-02" db="EMBL/GenBank/DDBJ databases">
        <title>Deep-cultivation of Planctomycetes and their phenomic and genomic characterization uncovers novel biology.</title>
        <authorList>
            <person name="Wiegand S."/>
            <person name="Jogler M."/>
            <person name="Boedeker C."/>
            <person name="Pinto D."/>
            <person name="Vollmers J."/>
            <person name="Rivas-Marin E."/>
            <person name="Kohn T."/>
            <person name="Peeters S.H."/>
            <person name="Heuer A."/>
            <person name="Rast P."/>
            <person name="Oberbeckmann S."/>
            <person name="Bunk B."/>
            <person name="Jeske O."/>
            <person name="Meyerdierks A."/>
            <person name="Storesund J.E."/>
            <person name="Kallscheuer N."/>
            <person name="Luecker S."/>
            <person name="Lage O.M."/>
            <person name="Pohl T."/>
            <person name="Merkel B.J."/>
            <person name="Hornburger P."/>
            <person name="Mueller R.-W."/>
            <person name="Bruemmer F."/>
            <person name="Labrenz M."/>
            <person name="Spormann A.M."/>
            <person name="Op Den Camp H."/>
            <person name="Overmann J."/>
            <person name="Amann R."/>
            <person name="Jetten M.S.M."/>
            <person name="Mascher T."/>
            <person name="Medema M.H."/>
            <person name="Devos D.P."/>
            <person name="Kaster A.-K."/>
            <person name="Ovreas L."/>
            <person name="Rohde M."/>
            <person name="Galperin M.Y."/>
            <person name="Jogler C."/>
        </authorList>
    </citation>
    <scope>NUCLEOTIDE SEQUENCE [LARGE SCALE GENOMIC DNA]</scope>
    <source>
        <strain evidence="1 2">CA85</strain>
    </source>
</reference>
<gene>
    <name evidence="1" type="ORF">CA85_03060</name>
</gene>
<evidence type="ECO:0000313" key="2">
    <source>
        <dbReference type="Proteomes" id="UP000318053"/>
    </source>
</evidence>
<proteinExistence type="predicted"/>
<dbReference type="RefSeq" id="WP_186774683.1">
    <property type="nucleotide sequence ID" value="NZ_SJPK01000001.1"/>
</dbReference>
<dbReference type="PANTHER" id="PTHR37946:SF1">
    <property type="entry name" value="SLL1969 PROTEIN"/>
    <property type="match status" value="1"/>
</dbReference>
<keyword evidence="2" id="KW-1185">Reference proteome</keyword>
<dbReference type="GO" id="GO:0016787">
    <property type="term" value="F:hydrolase activity"/>
    <property type="evidence" value="ECO:0007669"/>
    <property type="project" value="UniProtKB-KW"/>
</dbReference>
<dbReference type="InterPro" id="IPR029058">
    <property type="entry name" value="AB_hydrolase_fold"/>
</dbReference>
<dbReference type="Gene3D" id="3.40.50.1820">
    <property type="entry name" value="alpha/beta hydrolase"/>
    <property type="match status" value="1"/>
</dbReference>
<name>A0A5C5YJJ9_9BACT</name>